<dbReference type="InterPro" id="IPR036187">
    <property type="entry name" value="DNA_mismatch_repair_MutS_sf"/>
</dbReference>
<dbReference type="RefSeq" id="XP_049181731.1">
    <property type="nucleotide sequence ID" value="XM_049322304.1"/>
</dbReference>
<dbReference type="Pfam" id="PF05192">
    <property type="entry name" value="MutS_III"/>
    <property type="match status" value="1"/>
</dbReference>
<dbReference type="GO" id="GO:0043504">
    <property type="term" value="P:mitochondrial DNA repair"/>
    <property type="evidence" value="ECO:0007669"/>
    <property type="project" value="TreeGrafter"/>
</dbReference>
<feature type="coiled-coil region" evidence="9">
    <location>
        <begin position="554"/>
        <end position="599"/>
    </location>
</feature>
<evidence type="ECO:0000259" key="10">
    <source>
        <dbReference type="PROSITE" id="PS00486"/>
    </source>
</evidence>
<dbReference type="GO" id="GO:0005739">
    <property type="term" value="C:mitochondrion"/>
    <property type="evidence" value="ECO:0007669"/>
    <property type="project" value="TreeGrafter"/>
</dbReference>
<dbReference type="InterPro" id="IPR016151">
    <property type="entry name" value="DNA_mismatch_repair_MutS_N"/>
</dbReference>
<dbReference type="InterPro" id="IPR000432">
    <property type="entry name" value="DNA_mismatch_repair_MutS_C"/>
</dbReference>
<dbReference type="SUPFAM" id="SSF53150">
    <property type="entry name" value="DNA repair protein MutS, domain II"/>
    <property type="match status" value="1"/>
</dbReference>
<evidence type="ECO:0000256" key="6">
    <source>
        <dbReference type="ARBA" id="ARBA00023204"/>
    </source>
</evidence>
<dbReference type="Gene3D" id="3.30.420.110">
    <property type="entry name" value="MutS, connector domain"/>
    <property type="match status" value="1"/>
</dbReference>
<dbReference type="InterPro" id="IPR017261">
    <property type="entry name" value="DNA_mismatch_repair_MutS/MSH"/>
</dbReference>
<dbReference type="PANTHER" id="PTHR11361">
    <property type="entry name" value="DNA MISMATCH REPAIR PROTEIN MUTS FAMILY MEMBER"/>
    <property type="match status" value="1"/>
</dbReference>
<dbReference type="SMART" id="SM00534">
    <property type="entry name" value="MUTSac"/>
    <property type="match status" value="1"/>
</dbReference>
<dbReference type="PROSITE" id="PS00486">
    <property type="entry name" value="DNA_MISMATCH_REPAIR_2"/>
    <property type="match status" value="1"/>
</dbReference>
<gene>
    <name evidence="11" type="ORF">KGF56_001205</name>
</gene>
<comment type="subunit">
    <text evidence="8">Heterodimer consisting of MSH2-MSH3 (MutS beta). Forms a ternary complex with MutL alpha (MLH1-PMS1).</text>
</comment>
<dbReference type="InterPro" id="IPR027417">
    <property type="entry name" value="P-loop_NTPase"/>
</dbReference>
<dbReference type="GO" id="GO:0140664">
    <property type="term" value="F:ATP-dependent DNA damage sensor activity"/>
    <property type="evidence" value="ECO:0007669"/>
    <property type="project" value="InterPro"/>
</dbReference>
<dbReference type="SUPFAM" id="SSF52540">
    <property type="entry name" value="P-loop containing nucleoside triphosphate hydrolases"/>
    <property type="match status" value="1"/>
</dbReference>
<dbReference type="InterPro" id="IPR036678">
    <property type="entry name" value="MutS_con_dom_sf"/>
</dbReference>
<protein>
    <recommendedName>
        <fullName evidence="10">DNA mismatch repair proteins mutS family domain-containing protein</fullName>
    </recommendedName>
</protein>
<dbReference type="Gene3D" id="3.40.1170.10">
    <property type="entry name" value="DNA repair protein MutS, domain I"/>
    <property type="match status" value="1"/>
</dbReference>
<organism evidence="11 12">
    <name type="scientific">Candida oxycetoniae</name>
    <dbReference type="NCBI Taxonomy" id="497107"/>
    <lineage>
        <taxon>Eukaryota</taxon>
        <taxon>Fungi</taxon>
        <taxon>Dikarya</taxon>
        <taxon>Ascomycota</taxon>
        <taxon>Saccharomycotina</taxon>
        <taxon>Pichiomycetes</taxon>
        <taxon>Debaryomycetaceae</taxon>
        <taxon>Candida/Lodderomyces clade</taxon>
        <taxon>Candida</taxon>
    </lineage>
</organism>
<feature type="domain" description="DNA mismatch repair proteins mutS family" evidence="10">
    <location>
        <begin position="828"/>
        <end position="844"/>
    </location>
</feature>
<dbReference type="InterPro" id="IPR007860">
    <property type="entry name" value="DNA_mmatch_repair_MutS_con_dom"/>
</dbReference>
<evidence type="ECO:0000256" key="1">
    <source>
        <dbReference type="ARBA" id="ARBA00006271"/>
    </source>
</evidence>
<dbReference type="GO" id="GO:0005524">
    <property type="term" value="F:ATP binding"/>
    <property type="evidence" value="ECO:0007669"/>
    <property type="project" value="UniProtKB-KW"/>
</dbReference>
<dbReference type="Gene3D" id="3.40.50.300">
    <property type="entry name" value="P-loop containing nucleotide triphosphate hydrolases"/>
    <property type="match status" value="1"/>
</dbReference>
<dbReference type="GO" id="GO:0005634">
    <property type="term" value="C:nucleus"/>
    <property type="evidence" value="ECO:0007669"/>
    <property type="project" value="TreeGrafter"/>
</dbReference>
<comment type="function">
    <text evidence="7">Component of the post-replicative DNA mismatch repair system (MMR). Heterodimerizes with MSH2 to form MutS beta, which binds to DNA mismatches thereby initiating DNA repair. MSH3 provides substrate-binding and substrate specificity to the complex. When bound, the MutS beta heterodimer bends the DNA helix and shields approximately 20 base pairs. Acts mainly to repair insertion-deletion loops (IDLs) from 2 to 13 nucleotides in size, but can also repair base-base and single insertion-deletion mismatches that occur during replication. After mismatch binding, forms a ternary complex with the MutL alpha heterodimer, which is thought to be responsible for directing the downstream MMR events, including strand discrimination, excision, and resynthesis. ATP binding and hydrolysis play a pivotal role in mismatch repair functions.</text>
</comment>
<dbReference type="InterPro" id="IPR007696">
    <property type="entry name" value="DNA_mismatch_repair_MutS_core"/>
</dbReference>
<dbReference type="GO" id="GO:0030983">
    <property type="term" value="F:mismatched DNA binding"/>
    <property type="evidence" value="ECO:0007669"/>
    <property type="project" value="InterPro"/>
</dbReference>
<evidence type="ECO:0000256" key="3">
    <source>
        <dbReference type="ARBA" id="ARBA00022763"/>
    </source>
</evidence>
<keyword evidence="2" id="KW-0547">Nucleotide-binding</keyword>
<dbReference type="Pfam" id="PF00488">
    <property type="entry name" value="MutS_V"/>
    <property type="match status" value="1"/>
</dbReference>
<dbReference type="Pfam" id="PF01624">
    <property type="entry name" value="MutS_I"/>
    <property type="match status" value="1"/>
</dbReference>
<keyword evidence="4" id="KW-0067">ATP-binding</keyword>
<dbReference type="PIRSF" id="PIRSF037677">
    <property type="entry name" value="DNA_mis_repair_Msh6"/>
    <property type="match status" value="1"/>
</dbReference>
<proteinExistence type="inferred from homology"/>
<dbReference type="Pfam" id="PF05188">
    <property type="entry name" value="MutS_II"/>
    <property type="match status" value="1"/>
</dbReference>
<evidence type="ECO:0000256" key="8">
    <source>
        <dbReference type="ARBA" id="ARBA00025902"/>
    </source>
</evidence>
<evidence type="ECO:0000313" key="11">
    <source>
        <dbReference type="EMBL" id="KAI3405986.2"/>
    </source>
</evidence>
<dbReference type="SUPFAM" id="SSF55271">
    <property type="entry name" value="DNA repair protein MutS, domain I"/>
    <property type="match status" value="1"/>
</dbReference>
<evidence type="ECO:0000256" key="2">
    <source>
        <dbReference type="ARBA" id="ARBA00022741"/>
    </source>
</evidence>
<evidence type="ECO:0000256" key="7">
    <source>
        <dbReference type="ARBA" id="ARBA00025373"/>
    </source>
</evidence>
<dbReference type="Gene3D" id="1.10.1420.10">
    <property type="match status" value="1"/>
</dbReference>
<dbReference type="PANTHER" id="PTHR11361:SF34">
    <property type="entry name" value="DNA MISMATCH REPAIR PROTEIN MSH1, MITOCHONDRIAL"/>
    <property type="match status" value="1"/>
</dbReference>
<comment type="caution">
    <text evidence="11">The sequence shown here is derived from an EMBL/GenBank/DDBJ whole genome shotgun (WGS) entry which is preliminary data.</text>
</comment>
<dbReference type="Proteomes" id="UP001202479">
    <property type="component" value="Unassembled WGS sequence"/>
</dbReference>
<dbReference type="InterPro" id="IPR045076">
    <property type="entry name" value="MutS"/>
</dbReference>
<dbReference type="GeneID" id="73378822"/>
<evidence type="ECO:0000256" key="4">
    <source>
        <dbReference type="ARBA" id="ARBA00022840"/>
    </source>
</evidence>
<name>A0AAI9T0K1_9ASCO</name>
<dbReference type="SMART" id="SM00533">
    <property type="entry name" value="MUTSd"/>
    <property type="match status" value="1"/>
</dbReference>
<accession>A0AAI9T0K1</accession>
<dbReference type="SUPFAM" id="SSF48334">
    <property type="entry name" value="DNA repair protein MutS, domain III"/>
    <property type="match status" value="1"/>
</dbReference>
<evidence type="ECO:0000313" key="12">
    <source>
        <dbReference type="Proteomes" id="UP001202479"/>
    </source>
</evidence>
<comment type="similarity">
    <text evidence="1">Belongs to the DNA mismatch repair MutS family.</text>
</comment>
<keyword evidence="5" id="KW-0238">DNA-binding</keyword>
<keyword evidence="3" id="KW-0227">DNA damage</keyword>
<keyword evidence="9" id="KW-0175">Coiled coil</keyword>
<dbReference type="InterPro" id="IPR007695">
    <property type="entry name" value="DNA_mismatch_repair_MutS-lik_N"/>
</dbReference>
<sequence>MRRAFCNDTSRKYARFFETCTVLYKPRHRDRLESWDRGGRRDRINTPIGATEVSTMPPLFASIKRIIDQNPSCVSLIQIGQFYELHFDQAEEFGPKLGLKVAYKKTSNFNIPMAGFPLVQIKKYTEMLVHEHGVNVAIVDQYDTQNRTIQNLLHRKVSRIVSPGTLMDESFMNFNQNNYLLAISFPPNMTQTIADPDLTVGLCWIDVSIGETFVQQTTLGNLIADVSRINPSEILVPVEYFEKSSNLISWFPPLQEFKKYFVRYHNTQYSNINSKSHFKGSAQAVRKFLEGLSVREQAALNFALSYINVNLPEVQMRLDLPTRFCNNDTLQMDSRTRETLELTERATTGRISTVGTLHSSIKRTCTQSGSRLLLQWLKAPLTDVVEIQKRQKYVGIFLKYHHLRLVTRQRLQKLPDFIRVIQKISIGTNDDVSNMKALADALLDLEQLKSFLKDEFTKDSKGLRPLGGFVDKFDVPMELANTILDAIIDVPLSSCDSDVVGDAEKGEAADVVDATVVSSLEEDVNNDNEMDSNSFLEKYRTKDEQGVEPSFQIRKDYNETLKLLHDEFDQLVSEEESFLNELQTELSLLDRKATISKREKYSRWSNVLVINAKLDAISAAAEKFQSDVLLRQKRTLTYRSQRWLELQHKLLDKEDSIKSIERNIIMRLKEQISEKAQQIRELGKAVDFLDVTASFAIIAEEHNWSCPQVEKSTRLEIVGGRHPVVDLSLKDAGSMFTPNDSKLNKQELMWVISGPNMGGKSTFLRQNALIVILAQAGSFVPAEKARIGIVDRIFTRIGASDDLYNDLSTFMVEMVETSNILLNATSKSLAIVDEVGRGTSGKEGLAIAYATLVSLLQINQCRTFFATHFAKELKGILDDEKVNQERIRFRRTRVLELDMCGNTDVRVMIDHTLEPGISERSHALEVAKKAGFPSFALMKAEKVLAVM</sequence>
<keyword evidence="6" id="KW-0234">DNA repair</keyword>
<keyword evidence="12" id="KW-1185">Reference proteome</keyword>
<evidence type="ECO:0000256" key="5">
    <source>
        <dbReference type="ARBA" id="ARBA00023125"/>
    </source>
</evidence>
<evidence type="ECO:0000256" key="9">
    <source>
        <dbReference type="SAM" id="Coils"/>
    </source>
</evidence>
<dbReference type="EMBL" id="JAHUZD010000026">
    <property type="protein sequence ID" value="KAI3405986.2"/>
    <property type="molecule type" value="Genomic_DNA"/>
</dbReference>
<reference evidence="11" key="1">
    <citation type="journal article" date="2022" name="DNA Res.">
        <title>Genome analysis of five recently described species of the CUG-Ser clade uncovers Candida theae as a new hybrid lineage with pathogenic potential in the Candida parapsilosis species complex.</title>
        <authorList>
            <person name="Mixao V."/>
            <person name="Del Olmo V."/>
            <person name="Hegedusova E."/>
            <person name="Saus E."/>
            <person name="Pryszcz L."/>
            <person name="Cillingova A."/>
            <person name="Nosek J."/>
            <person name="Gabaldon T."/>
        </authorList>
    </citation>
    <scope>NUCLEOTIDE SEQUENCE</scope>
    <source>
        <strain evidence="11">CBS 10844</strain>
    </source>
</reference>
<dbReference type="GO" id="GO:0006298">
    <property type="term" value="P:mismatch repair"/>
    <property type="evidence" value="ECO:0007669"/>
    <property type="project" value="InterPro"/>
</dbReference>
<dbReference type="AlphaFoldDB" id="A0AAI9T0K1"/>